<dbReference type="VEuPathDB" id="VectorBase:CPIJ010605"/>
<keyword evidence="5" id="KW-0460">Magnesium</keyword>
<dbReference type="Proteomes" id="UP000002320">
    <property type="component" value="Unassembled WGS sequence"/>
</dbReference>
<gene>
    <name evidence="10" type="primary">6043555</name>
    <name evidence="9" type="ORF">CpipJ_CPIJ010605</name>
</gene>
<proteinExistence type="inferred from homology"/>
<evidence type="ECO:0000256" key="5">
    <source>
        <dbReference type="ARBA" id="ARBA00022842"/>
    </source>
</evidence>
<dbReference type="Gene3D" id="1.10.150.240">
    <property type="entry name" value="Putative phosphatase, domain 2"/>
    <property type="match status" value="2"/>
</dbReference>
<evidence type="ECO:0000313" key="10">
    <source>
        <dbReference type="EnsemblMetazoa" id="CPIJ010605-PA"/>
    </source>
</evidence>
<dbReference type="SFLD" id="SFLDS00003">
    <property type="entry name" value="Haloacid_Dehalogenase"/>
    <property type="match status" value="1"/>
</dbReference>
<dbReference type="OMA" id="FHHMVMG"/>
<dbReference type="GO" id="GO:0046872">
    <property type="term" value="F:metal ion binding"/>
    <property type="evidence" value="ECO:0007669"/>
    <property type="project" value="UniProtKB-KW"/>
</dbReference>
<dbReference type="Pfam" id="PF00702">
    <property type="entry name" value="Hydrolase"/>
    <property type="match status" value="1"/>
</dbReference>
<dbReference type="SUPFAM" id="SSF56784">
    <property type="entry name" value="HAD-like"/>
    <property type="match status" value="2"/>
</dbReference>
<dbReference type="FunFam" id="3.40.50.1000:FF:000055">
    <property type="entry name" value="Haloacid dehalogenase-like hydrolase family protein"/>
    <property type="match status" value="1"/>
</dbReference>
<evidence type="ECO:0000256" key="8">
    <source>
        <dbReference type="ARBA" id="ARBA00083904"/>
    </source>
</evidence>
<dbReference type="NCBIfam" id="TIGR01509">
    <property type="entry name" value="HAD-SF-IA-v3"/>
    <property type="match status" value="1"/>
</dbReference>
<dbReference type="InParanoid" id="B0WUX6"/>
<keyword evidence="11" id="KW-1185">Reference proteome</keyword>
<comment type="catalytic activity">
    <reaction evidence="6">
        <text>psi-UMP + H2O = pseudouridine + phosphate</text>
        <dbReference type="Rhea" id="RHEA:10944"/>
        <dbReference type="ChEBI" id="CHEBI:15377"/>
        <dbReference type="ChEBI" id="CHEBI:17802"/>
        <dbReference type="ChEBI" id="CHEBI:43474"/>
        <dbReference type="ChEBI" id="CHEBI:58380"/>
        <dbReference type="EC" id="3.1.3.96"/>
    </reaction>
</comment>
<dbReference type="PANTHER" id="PTHR18901">
    <property type="entry name" value="2-DEOXYGLUCOSE-6-PHOSPHATE PHOSPHATASE 2"/>
    <property type="match status" value="1"/>
</dbReference>
<dbReference type="EMBL" id="DS232112">
    <property type="protein sequence ID" value="EDS35294.1"/>
    <property type="molecule type" value="Genomic_DNA"/>
</dbReference>
<dbReference type="KEGG" id="cqu:CpipJ_CPIJ010605"/>
<evidence type="ECO:0000256" key="2">
    <source>
        <dbReference type="ARBA" id="ARBA00006171"/>
    </source>
</evidence>
<dbReference type="eggNOG" id="KOG2914">
    <property type="taxonomic scope" value="Eukaryota"/>
</dbReference>
<dbReference type="EC" id="3.1.3.96" evidence="7"/>
<evidence type="ECO:0000313" key="11">
    <source>
        <dbReference type="Proteomes" id="UP000002320"/>
    </source>
</evidence>
<keyword evidence="4" id="KW-0378">Hydrolase</keyword>
<accession>B0WUX6</accession>
<evidence type="ECO:0000256" key="6">
    <source>
        <dbReference type="ARBA" id="ARBA00052504"/>
    </source>
</evidence>
<protein>
    <recommendedName>
        <fullName evidence="7">pseudouridine 5'-phosphatase</fullName>
        <ecNumber evidence="7">3.1.3.96</ecNumber>
    </recommendedName>
    <alternativeName>
        <fullName evidence="8">Pseudouridine-5'-monophosphatase</fullName>
    </alternativeName>
</protein>
<dbReference type="HOGENOM" id="CLU_045011_13_0_1"/>
<dbReference type="GO" id="GO:1990738">
    <property type="term" value="F:pseudouridine 5'-phosphatase activity"/>
    <property type="evidence" value="ECO:0007669"/>
    <property type="project" value="UniProtKB-EC"/>
</dbReference>
<comment type="similarity">
    <text evidence="2">Belongs to the HAD-like hydrolase superfamily. CbbY/CbbZ/Gph/YieH family.</text>
</comment>
<organism>
    <name type="scientific">Culex quinquefasciatus</name>
    <name type="common">Southern house mosquito</name>
    <name type="synonym">Culex pungens</name>
    <dbReference type="NCBI Taxonomy" id="7176"/>
    <lineage>
        <taxon>Eukaryota</taxon>
        <taxon>Metazoa</taxon>
        <taxon>Ecdysozoa</taxon>
        <taxon>Arthropoda</taxon>
        <taxon>Hexapoda</taxon>
        <taxon>Insecta</taxon>
        <taxon>Pterygota</taxon>
        <taxon>Neoptera</taxon>
        <taxon>Endopterygota</taxon>
        <taxon>Diptera</taxon>
        <taxon>Nematocera</taxon>
        <taxon>Culicoidea</taxon>
        <taxon>Culicidae</taxon>
        <taxon>Culicinae</taxon>
        <taxon>Culicini</taxon>
        <taxon>Culex</taxon>
        <taxon>Culex</taxon>
    </lineage>
</organism>
<dbReference type="InterPro" id="IPR023214">
    <property type="entry name" value="HAD_sf"/>
</dbReference>
<dbReference type="PANTHER" id="PTHR18901:SF38">
    <property type="entry name" value="PSEUDOURIDINE-5'-PHOSPHATASE"/>
    <property type="match status" value="1"/>
</dbReference>
<dbReference type="InterPro" id="IPR006439">
    <property type="entry name" value="HAD-SF_hydro_IA"/>
</dbReference>
<dbReference type="InterPro" id="IPR036412">
    <property type="entry name" value="HAD-like_sf"/>
</dbReference>
<dbReference type="STRING" id="7176.B0WUX6"/>
<evidence type="ECO:0000256" key="4">
    <source>
        <dbReference type="ARBA" id="ARBA00022801"/>
    </source>
</evidence>
<dbReference type="FunFam" id="1.10.150.240:FF:000001">
    <property type="entry name" value="Haloacid dehalogenase-like hydrolase domain"/>
    <property type="match status" value="1"/>
</dbReference>
<dbReference type="Gene3D" id="3.40.50.1000">
    <property type="entry name" value="HAD superfamily/HAD-like"/>
    <property type="match status" value="1"/>
</dbReference>
<dbReference type="OrthoDB" id="40579at2759"/>
<dbReference type="AlphaFoldDB" id="B0WUX6"/>
<evidence type="ECO:0000313" key="9">
    <source>
        <dbReference type="EMBL" id="EDS35294.1"/>
    </source>
</evidence>
<reference evidence="9" key="1">
    <citation type="submission" date="2007-03" db="EMBL/GenBank/DDBJ databases">
        <title>Annotation of Culex pipiens quinquefasciatus.</title>
        <authorList>
            <consortium name="The Broad Institute Genome Sequencing Platform"/>
            <person name="Atkinson P.W."/>
            <person name="Hemingway J."/>
            <person name="Christensen B.M."/>
            <person name="Higgs S."/>
            <person name="Kodira C."/>
            <person name="Hannick L."/>
            <person name="Megy K."/>
            <person name="O'Leary S."/>
            <person name="Pearson M."/>
            <person name="Haas B.J."/>
            <person name="Mauceli E."/>
            <person name="Wortman J.R."/>
            <person name="Lee N.H."/>
            <person name="Guigo R."/>
            <person name="Stanke M."/>
            <person name="Alvarado L."/>
            <person name="Amedeo P."/>
            <person name="Antoine C.H."/>
            <person name="Arensburger P."/>
            <person name="Bidwell S.L."/>
            <person name="Crawford M."/>
            <person name="Camaro F."/>
            <person name="Devon K."/>
            <person name="Engels R."/>
            <person name="Hammond M."/>
            <person name="Howarth C."/>
            <person name="Koehrsen M."/>
            <person name="Lawson D."/>
            <person name="Montgomery P."/>
            <person name="Nene V."/>
            <person name="Nusbaum C."/>
            <person name="Puiu D."/>
            <person name="Romero-Severson J."/>
            <person name="Severson D.W."/>
            <person name="Shumway M."/>
            <person name="Sisk P."/>
            <person name="Stolte C."/>
            <person name="Zeng Q."/>
            <person name="Eisenstadt E."/>
            <person name="Fraser-Liggett C."/>
            <person name="Strausberg R."/>
            <person name="Galagan J."/>
            <person name="Birren B."/>
            <person name="Collins F.H."/>
        </authorList>
    </citation>
    <scope>NUCLEOTIDE SEQUENCE [LARGE SCALE GENOMIC DNA]</scope>
    <source>
        <strain evidence="9">JHB</strain>
    </source>
</reference>
<evidence type="ECO:0000256" key="3">
    <source>
        <dbReference type="ARBA" id="ARBA00022723"/>
    </source>
</evidence>
<dbReference type="SFLD" id="SFLDG01129">
    <property type="entry name" value="C1.5:_HAD__Beta-PGM__Phosphata"/>
    <property type="match status" value="1"/>
</dbReference>
<comment type="cofactor">
    <cofactor evidence="1">
        <name>Mg(2+)</name>
        <dbReference type="ChEBI" id="CHEBI:18420"/>
    </cofactor>
</comment>
<evidence type="ECO:0000256" key="7">
    <source>
        <dbReference type="ARBA" id="ARBA00066578"/>
    </source>
</evidence>
<dbReference type="VEuPathDB" id="VectorBase:CQUJHB010558"/>
<evidence type="ECO:0000256" key="1">
    <source>
        <dbReference type="ARBA" id="ARBA00001946"/>
    </source>
</evidence>
<reference evidence="10" key="2">
    <citation type="submission" date="2021-02" db="UniProtKB">
        <authorList>
            <consortium name="EnsemblMetazoa"/>
        </authorList>
    </citation>
    <scope>IDENTIFICATION</scope>
    <source>
        <strain evidence="10">JHB</strain>
    </source>
</reference>
<dbReference type="EnsemblMetazoa" id="CPIJ010605-RA">
    <property type="protein sequence ID" value="CPIJ010605-PA"/>
    <property type="gene ID" value="CPIJ010605"/>
</dbReference>
<keyword evidence="3" id="KW-0479">Metal-binding</keyword>
<sequence length="335" mass="37026">MSRLFSSGSVLGASGATSTATRMASNIRKVTHCIFDMDGLLLDTEKLYTEVTQSIADPYGKTFTWEIKQSVMGLQRDPAAAAIVKALDLPMTPEEYVQVSTEKINQLMSNAQLMPDTEKIYERILGDVCKSYNSPYPWATRMRVLGTTEQRTVSIIVNDLKLSCTVDDFLKKFREKQLLELGGAPLLKADQPRSQARAPRAERLVRHLHQHNIPIALATSSGADSVEVKIKNHQELFALFNHKVMGSSDAEVKEGKPAPDIFLVAAKRFPDSPKPDQCLVFEDAPNGVTAGVSAGMQVVMVPDPHISEEQRKHATVVLDSLEEFKPEQFGLPAFE</sequence>
<dbReference type="InterPro" id="IPR023198">
    <property type="entry name" value="PGP-like_dom2"/>
</dbReference>
<name>B0WUX6_CULQU</name>
<dbReference type="FunCoup" id="B0WUX6">
    <property type="interactions" value="421"/>
</dbReference>